<evidence type="ECO:0000313" key="15">
    <source>
        <dbReference type="EMBL" id="CAA9540795.1"/>
    </source>
</evidence>
<sequence length="454" mass="47569">MAKPKTSYVCQQCGAASPAYLGRCPSCGTWNSMVETIEDRRPGATAPRLRAANRAQPLTAVGSAEADRVPVPIAELNRVLGGGLVRGSLVLLGGDPGIGKSTLVLQTAAALAGAVGQVLYVSAEESAQQIKLRADRLGVAHDDLWVLSETNLAEVLAAADAQTPGLLIVDSIQTVFVEEITSAAGSVSQVRECTARLMQWAKPRNVPVLIVGHVTKEGTIAGPRVLEHMVDAVLYLEGDRYQQYRILRGVKNRFGSTDEVGVFEMADAGLREVRNPSEAFLEERTGTAAGSTVAVTMEGTRPILVEVQALTTTTAFGLPRRSANGLDGSRLQLLVAVLQKRVGLGLGGQDIYANVVGGLRIAEPAADLAIALAVASAFKDQRVDPRTVAVGEIGLSGELRSVNQLERRLNEAGRLGFARMVIPAAAGKRGSVAGGNVELVRASTVGEAIEAAMG</sequence>
<dbReference type="AlphaFoldDB" id="A0A6J4U5A1"/>
<dbReference type="NCBIfam" id="TIGR00416">
    <property type="entry name" value="sms"/>
    <property type="match status" value="1"/>
</dbReference>
<evidence type="ECO:0000256" key="12">
    <source>
        <dbReference type="NCBIfam" id="TIGR00416"/>
    </source>
</evidence>
<evidence type="ECO:0000259" key="14">
    <source>
        <dbReference type="PROSITE" id="PS50162"/>
    </source>
</evidence>
<dbReference type="SUPFAM" id="SSF54211">
    <property type="entry name" value="Ribosomal protein S5 domain 2-like"/>
    <property type="match status" value="1"/>
</dbReference>
<evidence type="ECO:0000256" key="10">
    <source>
        <dbReference type="ARBA" id="ARBA00023204"/>
    </source>
</evidence>
<dbReference type="HAMAP" id="MF_01498">
    <property type="entry name" value="RadA_bact"/>
    <property type="match status" value="1"/>
</dbReference>
<dbReference type="CDD" id="cd01121">
    <property type="entry name" value="RadA_SMS_N"/>
    <property type="match status" value="1"/>
</dbReference>
<dbReference type="Pfam" id="PF13481">
    <property type="entry name" value="AAA_25"/>
    <property type="match status" value="1"/>
</dbReference>
<dbReference type="GO" id="GO:0140664">
    <property type="term" value="F:ATP-dependent DNA damage sensor activity"/>
    <property type="evidence" value="ECO:0007669"/>
    <property type="project" value="InterPro"/>
</dbReference>
<keyword evidence="3 11" id="KW-0227">DNA damage</keyword>
<protein>
    <recommendedName>
        <fullName evidence="11 12">DNA repair protein RadA</fullName>
    </recommendedName>
</protein>
<dbReference type="SMART" id="SM00382">
    <property type="entry name" value="AAA"/>
    <property type="match status" value="1"/>
</dbReference>
<dbReference type="Pfam" id="PF13541">
    <property type="entry name" value="ChlI"/>
    <property type="match status" value="1"/>
</dbReference>
<feature type="region of interest" description="Lon-protease-like" evidence="11">
    <location>
        <begin position="350"/>
        <end position="454"/>
    </location>
</feature>
<feature type="short sequence motif" description="RadA KNRFG motif" evidence="11">
    <location>
        <begin position="251"/>
        <end position="255"/>
    </location>
</feature>
<dbReference type="PANTHER" id="PTHR32472:SF10">
    <property type="entry name" value="DNA REPAIR PROTEIN RADA-LIKE PROTEIN"/>
    <property type="match status" value="1"/>
</dbReference>
<keyword evidence="1 11" id="KW-0479">Metal-binding</keyword>
<dbReference type="GO" id="GO:0016787">
    <property type="term" value="F:hydrolase activity"/>
    <property type="evidence" value="ECO:0007669"/>
    <property type="project" value="UniProtKB-KW"/>
</dbReference>
<evidence type="ECO:0000256" key="6">
    <source>
        <dbReference type="ARBA" id="ARBA00022833"/>
    </source>
</evidence>
<keyword evidence="8 11" id="KW-0346">Stress response</keyword>
<dbReference type="InterPro" id="IPR027417">
    <property type="entry name" value="P-loop_NTPase"/>
</dbReference>
<reference evidence="15" key="1">
    <citation type="submission" date="2020-02" db="EMBL/GenBank/DDBJ databases">
        <authorList>
            <person name="Meier V. D."/>
        </authorList>
    </citation>
    <scope>NUCLEOTIDE SEQUENCE</scope>
    <source>
        <strain evidence="15">AVDCRST_MAG73</strain>
    </source>
</reference>
<keyword evidence="2 11" id="KW-0547">Nucleotide-binding</keyword>
<keyword evidence="4 13" id="KW-0863">Zinc-finger</keyword>
<gene>
    <name evidence="11" type="primary">radA</name>
    <name evidence="15" type="ORF">AVDCRST_MAG73-1915</name>
</gene>
<dbReference type="InterPro" id="IPR020568">
    <property type="entry name" value="Ribosomal_Su5_D2-typ_SF"/>
</dbReference>
<dbReference type="PRINTS" id="PR01874">
    <property type="entry name" value="DNAREPAIRADA"/>
</dbReference>
<organism evidence="15">
    <name type="scientific">uncultured Thermomicrobiales bacterium</name>
    <dbReference type="NCBI Taxonomy" id="1645740"/>
    <lineage>
        <taxon>Bacteria</taxon>
        <taxon>Pseudomonadati</taxon>
        <taxon>Thermomicrobiota</taxon>
        <taxon>Thermomicrobia</taxon>
        <taxon>Thermomicrobiales</taxon>
        <taxon>environmental samples</taxon>
    </lineage>
</organism>
<keyword evidence="5" id="KW-0378">Hydrolase</keyword>
<dbReference type="InterPro" id="IPR003593">
    <property type="entry name" value="AAA+_ATPase"/>
</dbReference>
<evidence type="ECO:0000256" key="4">
    <source>
        <dbReference type="ARBA" id="ARBA00022771"/>
    </source>
</evidence>
<evidence type="ECO:0000256" key="1">
    <source>
        <dbReference type="ARBA" id="ARBA00022723"/>
    </source>
</evidence>
<dbReference type="InterPro" id="IPR041166">
    <property type="entry name" value="Rubredoxin_2"/>
</dbReference>
<evidence type="ECO:0000256" key="8">
    <source>
        <dbReference type="ARBA" id="ARBA00023016"/>
    </source>
</evidence>
<dbReference type="InterPro" id="IPR014721">
    <property type="entry name" value="Ribsml_uS5_D2-typ_fold_subgr"/>
</dbReference>
<dbReference type="InterPro" id="IPR004504">
    <property type="entry name" value="DNA_repair_RadA"/>
</dbReference>
<feature type="domain" description="RecA family profile 1" evidence="14">
    <location>
        <begin position="65"/>
        <end position="214"/>
    </location>
</feature>
<dbReference type="Gene3D" id="3.40.50.300">
    <property type="entry name" value="P-loop containing nucleotide triphosphate hydrolases"/>
    <property type="match status" value="1"/>
</dbReference>
<dbReference type="GO" id="GO:0000725">
    <property type="term" value="P:recombinational repair"/>
    <property type="evidence" value="ECO:0007669"/>
    <property type="project" value="UniProtKB-UniRule"/>
</dbReference>
<evidence type="ECO:0000256" key="5">
    <source>
        <dbReference type="ARBA" id="ARBA00022801"/>
    </source>
</evidence>
<keyword evidence="6 13" id="KW-0862">Zinc</keyword>
<dbReference type="PANTHER" id="PTHR32472">
    <property type="entry name" value="DNA REPAIR PROTEIN RADA"/>
    <property type="match status" value="1"/>
</dbReference>
<dbReference type="Pfam" id="PF18073">
    <property type="entry name" value="Zn_ribbon_LapB"/>
    <property type="match status" value="1"/>
</dbReference>
<comment type="similarity">
    <text evidence="11 13">Belongs to the RecA family. RadA subfamily.</text>
</comment>
<dbReference type="SUPFAM" id="SSF52540">
    <property type="entry name" value="P-loop containing nucleoside triphosphate hydrolases"/>
    <property type="match status" value="1"/>
</dbReference>
<keyword evidence="7 11" id="KW-0067">ATP-binding</keyword>
<evidence type="ECO:0000256" key="9">
    <source>
        <dbReference type="ARBA" id="ARBA00023125"/>
    </source>
</evidence>
<dbReference type="GO" id="GO:0005524">
    <property type="term" value="F:ATP binding"/>
    <property type="evidence" value="ECO:0007669"/>
    <property type="project" value="UniProtKB-UniRule"/>
</dbReference>
<dbReference type="InterPro" id="IPR020588">
    <property type="entry name" value="RecA_ATP-bd"/>
</dbReference>
<keyword evidence="9 11" id="KW-0238">DNA-binding</keyword>
<comment type="function">
    <text evidence="13">DNA-dependent ATPase involved in processing of recombination intermediates, plays a role in repairing DNA breaks. Stimulates the branch migration of RecA-mediated strand transfer reactions, allowing the 3' invading strand to extend heteroduplex DNA faster. Binds ssDNA in the presence of ADP but not other nucleotides, has ATPase activity that is stimulated by ssDNA and various branched DNA structures, but inhibited by SSB. Does not have RecA's homology-searching function.</text>
</comment>
<proteinExistence type="inferred from homology"/>
<evidence type="ECO:0000256" key="2">
    <source>
        <dbReference type="ARBA" id="ARBA00022741"/>
    </source>
</evidence>
<comment type="domain">
    <text evidence="11">The middle region has homology to RecA with ATPase motifs including the RadA KNRFG motif, while the C-terminus is homologous to Lon protease.</text>
</comment>
<dbReference type="Gene3D" id="3.30.230.10">
    <property type="match status" value="1"/>
</dbReference>
<dbReference type="PROSITE" id="PS50162">
    <property type="entry name" value="RECA_2"/>
    <property type="match status" value="1"/>
</dbReference>
<dbReference type="GO" id="GO:0005829">
    <property type="term" value="C:cytosol"/>
    <property type="evidence" value="ECO:0007669"/>
    <property type="project" value="TreeGrafter"/>
</dbReference>
<feature type="binding site" evidence="11">
    <location>
        <begin position="94"/>
        <end position="101"/>
    </location>
    <ligand>
        <name>ATP</name>
        <dbReference type="ChEBI" id="CHEBI:30616"/>
    </ligand>
</feature>
<dbReference type="GO" id="GO:0008270">
    <property type="term" value="F:zinc ion binding"/>
    <property type="evidence" value="ECO:0007669"/>
    <property type="project" value="UniProtKB-KW"/>
</dbReference>
<comment type="function">
    <text evidence="11">Plays a role in repairing double-strand DNA breaks, probably involving stabilizing or processing branched DNA or blocked replication forks.</text>
</comment>
<keyword evidence="10 11" id="KW-0234">DNA repair</keyword>
<evidence type="ECO:0000256" key="11">
    <source>
        <dbReference type="HAMAP-Rule" id="MF_01498"/>
    </source>
</evidence>
<evidence type="ECO:0000256" key="7">
    <source>
        <dbReference type="ARBA" id="ARBA00022840"/>
    </source>
</evidence>
<evidence type="ECO:0000256" key="3">
    <source>
        <dbReference type="ARBA" id="ARBA00022763"/>
    </source>
</evidence>
<dbReference type="FunFam" id="3.40.50.300:FF:000050">
    <property type="entry name" value="DNA repair protein RadA"/>
    <property type="match status" value="1"/>
</dbReference>
<name>A0A6J4U5A1_9BACT</name>
<dbReference type="GO" id="GO:0003684">
    <property type="term" value="F:damaged DNA binding"/>
    <property type="evidence" value="ECO:0007669"/>
    <property type="project" value="InterPro"/>
</dbReference>
<evidence type="ECO:0000256" key="13">
    <source>
        <dbReference type="RuleBase" id="RU003555"/>
    </source>
</evidence>
<dbReference type="EMBL" id="CADCWE010000118">
    <property type="protein sequence ID" value="CAA9540795.1"/>
    <property type="molecule type" value="Genomic_DNA"/>
</dbReference>
<accession>A0A6J4U5A1</accession>